<dbReference type="Gene3D" id="3.90.1300.10">
    <property type="entry name" value="Amidase signature (AS) domain"/>
    <property type="match status" value="1"/>
</dbReference>
<dbReference type="AlphaFoldDB" id="A0A5N5WRE3"/>
<reference evidence="3 4" key="1">
    <citation type="submission" date="2019-04" db="EMBL/GenBank/DDBJ databases">
        <title>Friends and foes A comparative genomics study of 23 Aspergillus species from section Flavi.</title>
        <authorList>
            <consortium name="DOE Joint Genome Institute"/>
            <person name="Kjaerbolling I."/>
            <person name="Vesth T."/>
            <person name="Frisvad J.C."/>
            <person name="Nybo J.L."/>
            <person name="Theobald S."/>
            <person name="Kildgaard S."/>
            <person name="Isbrandt T."/>
            <person name="Kuo A."/>
            <person name="Sato A."/>
            <person name="Lyhne E.K."/>
            <person name="Kogle M.E."/>
            <person name="Wiebenga A."/>
            <person name="Kun R.S."/>
            <person name="Lubbers R.J."/>
            <person name="Makela M.R."/>
            <person name="Barry K."/>
            <person name="Chovatia M."/>
            <person name="Clum A."/>
            <person name="Daum C."/>
            <person name="Haridas S."/>
            <person name="He G."/>
            <person name="LaButti K."/>
            <person name="Lipzen A."/>
            <person name="Mondo S."/>
            <person name="Riley R."/>
            <person name="Salamov A."/>
            <person name="Simmons B.A."/>
            <person name="Magnuson J.K."/>
            <person name="Henrissat B."/>
            <person name="Mortensen U.H."/>
            <person name="Larsen T.O."/>
            <person name="Devries R.P."/>
            <person name="Grigoriev I.V."/>
            <person name="Machida M."/>
            <person name="Baker S.E."/>
            <person name="Andersen M.R."/>
        </authorList>
    </citation>
    <scope>NUCLEOTIDE SEQUENCE [LARGE SCALE GENOMIC DNA]</scope>
    <source>
        <strain evidence="3 4">CBS 151.66</strain>
    </source>
</reference>
<dbReference type="OrthoDB" id="5423360at2759"/>
<keyword evidence="4" id="KW-1185">Reference proteome</keyword>
<evidence type="ECO:0000313" key="3">
    <source>
        <dbReference type="EMBL" id="KAB8071086.1"/>
    </source>
</evidence>
<dbReference type="InterPro" id="IPR036928">
    <property type="entry name" value="AS_sf"/>
</dbReference>
<organism evidence="3 4">
    <name type="scientific">Aspergillus leporis</name>
    <dbReference type="NCBI Taxonomy" id="41062"/>
    <lineage>
        <taxon>Eukaryota</taxon>
        <taxon>Fungi</taxon>
        <taxon>Dikarya</taxon>
        <taxon>Ascomycota</taxon>
        <taxon>Pezizomycotina</taxon>
        <taxon>Eurotiomycetes</taxon>
        <taxon>Eurotiomycetidae</taxon>
        <taxon>Eurotiales</taxon>
        <taxon>Aspergillaceae</taxon>
        <taxon>Aspergillus</taxon>
        <taxon>Aspergillus subgen. Circumdati</taxon>
    </lineage>
</organism>
<evidence type="ECO:0000313" key="4">
    <source>
        <dbReference type="Proteomes" id="UP000326565"/>
    </source>
</evidence>
<dbReference type="Pfam" id="PF01425">
    <property type="entry name" value="Amidase"/>
    <property type="match status" value="1"/>
</dbReference>
<dbReference type="InterPro" id="IPR023631">
    <property type="entry name" value="Amidase_dom"/>
</dbReference>
<sequence>MHNMKSWKQLSVEVLAFGSAITTAAASPLATLYVQQTSPGGTVYRLGETNYFANGNHPQGTLKVVNSEVAETHTIGSVYLSSTAPNTRIDAAALEYLVSTGTETVYLDSSVFKSPGGTTVPAQRTSKSPLVSGPYTAVRSNDTISLLNTYRLYLDTYRDFITGAYPLNDNTSTYAALESMSSKLWAPIIPVPTGRRVAVKDLFDIRGLQTSGGSQAWVEITPIANKAAPAIQRLVDLGAVLVGTYKLAQFGSGASPGDGYLTCASSPSGRGCPLAAYNWLDAAIGSDSGVSMRRPAAVSGTYGNRPSQGMITLEGTIAQNWAMDIAGVFSRDPVEWSKSAKAWYAPELHQQESITGLSQLSVPDTMAFPTQVMYPDEYFPMANPVAQKIFDSTVTRIANVFNMTVKHTNFSATMLNGSIYPNAKDSVEHLMLSVATMTLWSSHVAVAEPLISAWASRYQGRFPPVDPQWRREWTTMFNASTINQPAYNRSLKDKRTAVDWFEKNVLHETSLSCSDSLVVCDHGTSGLPSFREKI</sequence>
<dbReference type="SUPFAM" id="SSF75304">
    <property type="entry name" value="Amidase signature (AS) enzymes"/>
    <property type="match status" value="1"/>
</dbReference>
<accession>A0A5N5WRE3</accession>
<name>A0A5N5WRE3_9EURO</name>
<dbReference type="Pfam" id="PF26053">
    <property type="entry name" value="DUF8016"/>
    <property type="match status" value="1"/>
</dbReference>
<gene>
    <name evidence="3" type="ORF">BDV29DRAFT_193518</name>
</gene>
<evidence type="ECO:0000259" key="2">
    <source>
        <dbReference type="Pfam" id="PF26053"/>
    </source>
</evidence>
<dbReference type="EMBL" id="ML732282">
    <property type="protein sequence ID" value="KAB8071086.1"/>
    <property type="molecule type" value="Genomic_DNA"/>
</dbReference>
<dbReference type="PANTHER" id="PTHR46310:SF7">
    <property type="entry name" value="AMIDASE 1"/>
    <property type="match status" value="1"/>
</dbReference>
<feature type="domain" description="Scytalone dehydratase-like protein Arp1 N-terminal" evidence="2">
    <location>
        <begin position="76"/>
        <end position="151"/>
    </location>
</feature>
<dbReference type="PANTHER" id="PTHR46310">
    <property type="entry name" value="AMIDASE 1"/>
    <property type="match status" value="1"/>
</dbReference>
<dbReference type="Proteomes" id="UP000326565">
    <property type="component" value="Unassembled WGS sequence"/>
</dbReference>
<evidence type="ECO:0000259" key="1">
    <source>
        <dbReference type="Pfam" id="PF01425"/>
    </source>
</evidence>
<dbReference type="InterPro" id="IPR058329">
    <property type="entry name" value="Arp1_N"/>
</dbReference>
<proteinExistence type="predicted"/>
<protein>
    <submittedName>
        <fullName evidence="3">Amidase signature domain-containing protein</fullName>
    </submittedName>
</protein>
<feature type="domain" description="Amidase" evidence="1">
    <location>
        <begin position="197"/>
        <end position="332"/>
    </location>
</feature>